<dbReference type="AlphaFoldDB" id="A0A9W6YI27"/>
<dbReference type="OrthoDB" id="10650668at2759"/>
<feature type="region of interest" description="Disordered" evidence="1">
    <location>
        <begin position="160"/>
        <end position="216"/>
    </location>
</feature>
<evidence type="ECO:0000256" key="1">
    <source>
        <dbReference type="SAM" id="MobiDB-lite"/>
    </source>
</evidence>
<proteinExistence type="predicted"/>
<evidence type="ECO:0000313" key="2">
    <source>
        <dbReference type="EMBL" id="GMF65516.1"/>
    </source>
</evidence>
<accession>A0A9W6YI27</accession>
<keyword evidence="3" id="KW-1185">Reference proteome</keyword>
<organism evidence="2 3">
    <name type="scientific">Phytophthora lilii</name>
    <dbReference type="NCBI Taxonomy" id="2077276"/>
    <lineage>
        <taxon>Eukaryota</taxon>
        <taxon>Sar</taxon>
        <taxon>Stramenopiles</taxon>
        <taxon>Oomycota</taxon>
        <taxon>Peronosporomycetes</taxon>
        <taxon>Peronosporales</taxon>
        <taxon>Peronosporaceae</taxon>
        <taxon>Phytophthora</taxon>
    </lineage>
</organism>
<protein>
    <submittedName>
        <fullName evidence="2">Unnamed protein product</fullName>
    </submittedName>
</protein>
<sequence length="236" mass="25117">MTQSKIRIPVVSIIPGIGDAVRQQLATSTTSSLAAKLYQASEREIVDLPVPYLLMETYEDGSDCEVLENTVVFVSDGKCHTSIQATTSFTVTLENDESATMTLYADANCKDSNPTVSVFPKANLNWTSCVDGDLRLQFTNIATGTTIAPPSPTATLAVETLSSNPTPTPSTKTLQPTFPTPTPLTATTKTPSSTTSKTPTPTTATSPAETATSSASQVKHPLVTLYTWLLELIMHS</sequence>
<comment type="caution">
    <text evidence="2">The sequence shown here is derived from an EMBL/GenBank/DDBJ whole genome shotgun (WGS) entry which is preliminary data.</text>
</comment>
<gene>
    <name evidence="2" type="ORF">Plil01_001816500</name>
</gene>
<name>A0A9W6YI27_9STRA</name>
<dbReference type="EMBL" id="BSXW01012477">
    <property type="protein sequence ID" value="GMF65516.1"/>
    <property type="molecule type" value="Genomic_DNA"/>
</dbReference>
<reference evidence="2" key="1">
    <citation type="submission" date="2023-04" db="EMBL/GenBank/DDBJ databases">
        <title>Phytophthora lilii NBRC 32176.</title>
        <authorList>
            <person name="Ichikawa N."/>
            <person name="Sato H."/>
            <person name="Tonouchi N."/>
        </authorList>
    </citation>
    <scope>NUCLEOTIDE SEQUENCE</scope>
    <source>
        <strain evidence="2">NBRC 32176</strain>
    </source>
</reference>
<evidence type="ECO:0000313" key="3">
    <source>
        <dbReference type="Proteomes" id="UP001165083"/>
    </source>
</evidence>
<dbReference type="Proteomes" id="UP001165083">
    <property type="component" value="Unassembled WGS sequence"/>
</dbReference>